<evidence type="ECO:0000313" key="2">
    <source>
        <dbReference type="Proteomes" id="UP000016936"/>
    </source>
</evidence>
<dbReference type="AlphaFoldDB" id="M2U7P4"/>
<reference evidence="1 2" key="1">
    <citation type="journal article" date="2012" name="PLoS Pathog.">
        <title>Diverse lifestyles and strategies of plant pathogenesis encoded in the genomes of eighteen Dothideomycetes fungi.</title>
        <authorList>
            <person name="Ohm R.A."/>
            <person name="Feau N."/>
            <person name="Henrissat B."/>
            <person name="Schoch C.L."/>
            <person name="Horwitz B.A."/>
            <person name="Barry K.W."/>
            <person name="Condon B.J."/>
            <person name="Copeland A.C."/>
            <person name="Dhillon B."/>
            <person name="Glaser F."/>
            <person name="Hesse C.N."/>
            <person name="Kosti I."/>
            <person name="LaButti K."/>
            <person name="Lindquist E.A."/>
            <person name="Lucas S."/>
            <person name="Salamov A.A."/>
            <person name="Bradshaw R.E."/>
            <person name="Ciuffetti L."/>
            <person name="Hamelin R.C."/>
            <person name="Kema G.H.J."/>
            <person name="Lawrence C."/>
            <person name="Scott J.A."/>
            <person name="Spatafora J.W."/>
            <person name="Turgeon B.G."/>
            <person name="de Wit P.J.G.M."/>
            <person name="Zhong S."/>
            <person name="Goodwin S.B."/>
            <person name="Grigoriev I.V."/>
        </authorList>
    </citation>
    <scope>NUCLEOTIDE SEQUENCE [LARGE SCALE GENOMIC DNA]</scope>
    <source>
        <strain evidence="2">C5 / ATCC 48332 / race O</strain>
    </source>
</reference>
<dbReference type="STRING" id="701091.M2U7P4"/>
<evidence type="ECO:0008006" key="3">
    <source>
        <dbReference type="Google" id="ProtNLM"/>
    </source>
</evidence>
<evidence type="ECO:0000313" key="1">
    <source>
        <dbReference type="EMBL" id="EMD94539.1"/>
    </source>
</evidence>
<proteinExistence type="predicted"/>
<dbReference type="HOGENOM" id="CLU_2984446_0_0_1"/>
<organism evidence="1 2">
    <name type="scientific">Cochliobolus heterostrophus (strain C5 / ATCC 48332 / race O)</name>
    <name type="common">Southern corn leaf blight fungus</name>
    <name type="synonym">Bipolaris maydis</name>
    <dbReference type="NCBI Taxonomy" id="701091"/>
    <lineage>
        <taxon>Eukaryota</taxon>
        <taxon>Fungi</taxon>
        <taxon>Dikarya</taxon>
        <taxon>Ascomycota</taxon>
        <taxon>Pezizomycotina</taxon>
        <taxon>Dothideomycetes</taxon>
        <taxon>Pleosporomycetidae</taxon>
        <taxon>Pleosporales</taxon>
        <taxon>Pleosporineae</taxon>
        <taxon>Pleosporaceae</taxon>
        <taxon>Bipolaris</taxon>
    </lineage>
</organism>
<protein>
    <recommendedName>
        <fullName evidence="3">LysM domain-containing protein</fullName>
    </recommendedName>
</protein>
<sequence>CRSNATAQSNMGQYTCTELAERYCLTVDHFFLLNPLLDPHCLSIQASEEHWVAGNIVP</sequence>
<feature type="non-terminal residue" evidence="1">
    <location>
        <position position="1"/>
    </location>
</feature>
<gene>
    <name evidence="1" type="ORF">COCHEDRAFT_1072179</name>
</gene>
<dbReference type="EMBL" id="KB445571">
    <property type="protein sequence ID" value="EMD94539.1"/>
    <property type="molecule type" value="Genomic_DNA"/>
</dbReference>
<dbReference type="Proteomes" id="UP000016936">
    <property type="component" value="Unassembled WGS sequence"/>
</dbReference>
<reference evidence="2" key="2">
    <citation type="journal article" date="2013" name="PLoS Genet.">
        <title>Comparative genome structure, secondary metabolite, and effector coding capacity across Cochliobolus pathogens.</title>
        <authorList>
            <person name="Condon B.J."/>
            <person name="Leng Y."/>
            <person name="Wu D."/>
            <person name="Bushley K.E."/>
            <person name="Ohm R.A."/>
            <person name="Otillar R."/>
            <person name="Martin J."/>
            <person name="Schackwitz W."/>
            <person name="Grimwood J."/>
            <person name="MohdZainudin N."/>
            <person name="Xue C."/>
            <person name="Wang R."/>
            <person name="Manning V.A."/>
            <person name="Dhillon B."/>
            <person name="Tu Z.J."/>
            <person name="Steffenson B.J."/>
            <person name="Salamov A."/>
            <person name="Sun H."/>
            <person name="Lowry S."/>
            <person name="LaButti K."/>
            <person name="Han J."/>
            <person name="Copeland A."/>
            <person name="Lindquist E."/>
            <person name="Barry K."/>
            <person name="Schmutz J."/>
            <person name="Baker S.E."/>
            <person name="Ciuffetti L.M."/>
            <person name="Grigoriev I.V."/>
            <person name="Zhong S."/>
            <person name="Turgeon B.G."/>
        </authorList>
    </citation>
    <scope>NUCLEOTIDE SEQUENCE [LARGE SCALE GENOMIC DNA]</scope>
    <source>
        <strain evidence="2">C5 / ATCC 48332 / race O</strain>
    </source>
</reference>
<name>M2U7P4_COCH5</name>
<dbReference type="OMA" id="QASEEHW"/>
<feature type="non-terminal residue" evidence="1">
    <location>
        <position position="58"/>
    </location>
</feature>
<keyword evidence="2" id="KW-1185">Reference proteome</keyword>
<accession>M2U7P4</accession>